<reference evidence="2" key="1">
    <citation type="journal article" date="2002" name="Nature">
        <title>The genome sequence and structure of rice chromosome 1.</title>
        <authorList>
            <person name="Sasaki T."/>
            <person name="Matsumoto T."/>
            <person name="Yamamoto K."/>
            <person name="Sakata K."/>
            <person name="Baba T."/>
            <person name="Katayose Y."/>
            <person name="Wu J."/>
            <person name="Niimura Y."/>
            <person name="Cheng Z."/>
            <person name="Nagamura Y."/>
            <person name="Antonio B.A."/>
            <person name="Kanamori H."/>
            <person name="Hosokawa S."/>
            <person name="Masukawa M."/>
            <person name="Arikawa K."/>
            <person name="Chiden Y."/>
            <person name="Hayashi M."/>
            <person name="Okamoto M."/>
            <person name="Ando T."/>
            <person name="Aoki H."/>
            <person name="Arita K."/>
            <person name="Hamada M."/>
            <person name="Harada C."/>
            <person name="Hijishita S."/>
            <person name="Honda M."/>
            <person name="Ichikawa Y."/>
            <person name="Idonuma A."/>
            <person name="Iijima M."/>
            <person name="Ikeda M."/>
            <person name="Ikeno M."/>
            <person name="Itoh S."/>
            <person name="Itoh T."/>
            <person name="Itoh Y."/>
            <person name="Itoh Y."/>
            <person name="Iwabuchi A."/>
            <person name="Kamiya K."/>
            <person name="Karasawa W."/>
            <person name="Katagiri S."/>
            <person name="Kikuta A."/>
            <person name="Kobayashi N."/>
            <person name="Kono I."/>
            <person name="Machita K."/>
            <person name="Maehara T."/>
            <person name="Mizuno H."/>
            <person name="Mizubayashi T."/>
            <person name="Mukai Y."/>
            <person name="Nagasaki H."/>
            <person name="Nakashima M."/>
            <person name="Nakama Y."/>
            <person name="Nakamichi Y."/>
            <person name="Nakamura M."/>
            <person name="Namiki N."/>
            <person name="Negishi M."/>
            <person name="Ohta I."/>
            <person name="Ono N."/>
            <person name="Saji S."/>
            <person name="Sakai K."/>
            <person name="Shibata M."/>
            <person name="Shimokawa T."/>
            <person name="Shomura A."/>
            <person name="Song J."/>
            <person name="Takazaki Y."/>
            <person name="Terasawa K."/>
            <person name="Tsuji K."/>
            <person name="Waki K."/>
            <person name="Yamagata H."/>
            <person name="Yamane H."/>
            <person name="Yoshiki S."/>
            <person name="Yoshihara R."/>
            <person name="Yukawa K."/>
            <person name="Zhong H."/>
            <person name="Iwama H."/>
            <person name="Endo T."/>
            <person name="Ito H."/>
            <person name="Hahn J.H."/>
            <person name="Kim H.I."/>
            <person name="Eun M.Y."/>
            <person name="Yano M."/>
            <person name="Jiang J."/>
            <person name="Gojobori T."/>
        </authorList>
    </citation>
    <scope>NUCLEOTIDE SEQUENCE [LARGE SCALE GENOMIC DNA]</scope>
</reference>
<gene>
    <name evidence="2" type="primary">P0446G04.29</name>
</gene>
<evidence type="ECO:0000313" key="2">
    <source>
        <dbReference type="EMBL" id="BAD81852.1"/>
    </source>
</evidence>
<accession>Q5N9K4</accession>
<protein>
    <submittedName>
        <fullName evidence="2">Uncharacterized protein</fullName>
    </submittedName>
</protein>
<evidence type="ECO:0000256" key="1">
    <source>
        <dbReference type="SAM" id="MobiDB-lite"/>
    </source>
</evidence>
<sequence length="88" mass="9155">MGKGEEAGQANPMAGDERREPANSGEGEVKGIPGSVAARGIDARGADDGGFRQRSSAASKEGKLHWGNGGSIRWSWSIYARSRAHSTG</sequence>
<organism evidence="2">
    <name type="scientific">Oryza sativa subsp. japonica</name>
    <name type="common">Rice</name>
    <dbReference type="NCBI Taxonomy" id="39947"/>
    <lineage>
        <taxon>Eukaryota</taxon>
        <taxon>Viridiplantae</taxon>
        <taxon>Streptophyta</taxon>
        <taxon>Embryophyta</taxon>
        <taxon>Tracheophyta</taxon>
        <taxon>Spermatophyta</taxon>
        <taxon>Magnoliopsida</taxon>
        <taxon>Liliopsida</taxon>
        <taxon>Poales</taxon>
        <taxon>Poaceae</taxon>
        <taxon>BOP clade</taxon>
        <taxon>Oryzoideae</taxon>
        <taxon>Oryzeae</taxon>
        <taxon>Oryzinae</taxon>
        <taxon>Oryza</taxon>
        <taxon>Oryza sativa</taxon>
    </lineage>
</organism>
<name>Q5N9K4_ORYSJ</name>
<dbReference type="EMBL" id="AP003252">
    <property type="protein sequence ID" value="BAD81852.1"/>
    <property type="molecule type" value="Genomic_DNA"/>
</dbReference>
<feature type="compositionally biased region" description="Basic and acidic residues" evidence="1">
    <location>
        <begin position="41"/>
        <end position="51"/>
    </location>
</feature>
<dbReference type="AlphaFoldDB" id="Q5N9K4"/>
<proteinExistence type="predicted"/>
<feature type="region of interest" description="Disordered" evidence="1">
    <location>
        <begin position="1"/>
        <end position="70"/>
    </location>
</feature>
<dbReference type="Proteomes" id="UP000817658">
    <property type="component" value="Chromosome 1"/>
</dbReference>